<protein>
    <submittedName>
        <fullName evidence="3">ATP-binding protein</fullName>
    </submittedName>
</protein>
<evidence type="ECO:0000259" key="1">
    <source>
        <dbReference type="Pfam" id="PF13304"/>
    </source>
</evidence>
<dbReference type="EMBL" id="LR824641">
    <property type="protein sequence ID" value="CAD0308858.1"/>
    <property type="molecule type" value="Genomic_DNA"/>
</dbReference>
<dbReference type="KEGG" id="xeu:XSP_000060"/>
<gene>
    <name evidence="3" type="ORF">XSP_000060</name>
</gene>
<dbReference type="Proteomes" id="UP000515493">
    <property type="component" value="Chromosome"/>
</dbReference>
<dbReference type="GO" id="GO:0016887">
    <property type="term" value="F:ATP hydrolysis activity"/>
    <property type="evidence" value="ECO:0007669"/>
    <property type="project" value="InterPro"/>
</dbReference>
<dbReference type="InterPro" id="IPR051396">
    <property type="entry name" value="Bact_Antivir_Def_Nuclease"/>
</dbReference>
<evidence type="ECO:0000313" key="4">
    <source>
        <dbReference type="Proteomes" id="UP000515493"/>
    </source>
</evidence>
<organism evidence="3 4">
    <name type="scientific">Xanthomonas euroxanthea</name>
    <dbReference type="NCBI Taxonomy" id="2259622"/>
    <lineage>
        <taxon>Bacteria</taxon>
        <taxon>Pseudomonadati</taxon>
        <taxon>Pseudomonadota</taxon>
        <taxon>Gammaproteobacteria</taxon>
        <taxon>Lysobacterales</taxon>
        <taxon>Lysobacteraceae</taxon>
        <taxon>Xanthomonas</taxon>
    </lineage>
</organism>
<dbReference type="InterPro" id="IPR003959">
    <property type="entry name" value="ATPase_AAA_core"/>
</dbReference>
<accession>A0A8E4EJQ3</accession>
<keyword evidence="3" id="KW-0547">Nucleotide-binding</keyword>
<dbReference type="AlphaFoldDB" id="A0A8E4EJQ3"/>
<keyword evidence="3" id="KW-0067">ATP-binding</keyword>
<dbReference type="GO" id="GO:0005524">
    <property type="term" value="F:ATP binding"/>
    <property type="evidence" value="ECO:0007669"/>
    <property type="project" value="UniProtKB-KW"/>
</dbReference>
<dbReference type="SUPFAM" id="SSF52540">
    <property type="entry name" value="P-loop containing nucleoside triphosphate hydrolases"/>
    <property type="match status" value="1"/>
</dbReference>
<sequence>MVKIITFDVTGLFGRDESVRLKFNDDINIITGRNGSGKTSVLKLLWYVMSGNILLALKEVDFKRIRLVTDLYDCTVHRLSKNTCKIDWLQDGKLREFTDVEDHEGDVFFNAEDEANKYLQSLGSSIFLPTFRRIEGGFTMSDRDQPPFARNARGRSEVEDSLVTLSGRLSNRKHVFVASLSTVDIVDLLFKKYTELSEQYNSLQQKTSQEVIKRIRDFKSDKGEQSGALQLDEAYRVLDEVRQQIESVEGSRETIMRPIEAVRELVMRLFKHSGIQLGKISFGEAAGAVNSDMLSAGEKQMLSFISYNAFYQDAVFIIDEPELSLHVDWQRQLFPTLMSQKTSNQFVIATHSPFIYGKYPDKELQIDTDRGDQGASE</sequence>
<dbReference type="Pfam" id="PF13304">
    <property type="entry name" value="AAA_21"/>
    <property type="match status" value="1"/>
</dbReference>
<evidence type="ECO:0000313" key="3">
    <source>
        <dbReference type="EMBL" id="CAD1785831.1"/>
    </source>
</evidence>
<dbReference type="PANTHER" id="PTHR43581:SF2">
    <property type="entry name" value="EXCINUCLEASE ATPASE SUBUNIT"/>
    <property type="match status" value="1"/>
</dbReference>
<dbReference type="EMBL" id="LR861803">
    <property type="protein sequence ID" value="CAD1785831.1"/>
    <property type="molecule type" value="Genomic_DNA"/>
</dbReference>
<dbReference type="PANTHER" id="PTHR43581">
    <property type="entry name" value="ATP/GTP PHOSPHATASE"/>
    <property type="match status" value="1"/>
</dbReference>
<dbReference type="Gene3D" id="3.40.50.300">
    <property type="entry name" value="P-loop containing nucleotide triphosphate hydrolases"/>
    <property type="match status" value="1"/>
</dbReference>
<evidence type="ECO:0000313" key="2">
    <source>
        <dbReference type="EMBL" id="CAD0308858.1"/>
    </source>
</evidence>
<proteinExistence type="predicted"/>
<name>A0A8E4EJQ3_9XANT</name>
<dbReference type="InterPro" id="IPR027417">
    <property type="entry name" value="P-loop_NTPase"/>
</dbReference>
<reference evidence="3 4" key="1">
    <citation type="submission" date="2020-07" db="EMBL/GenBank/DDBJ databases">
        <authorList>
            <person name="Teixeira M."/>
        </authorList>
    </citation>
    <scope>NUCLEOTIDE SEQUENCE [LARGE SCALE GENOMIC DNA]</scope>
    <source>
        <strain evidence="3">1</strain>
        <strain evidence="2">Xanthomonas sp. CPBF 367</strain>
    </source>
</reference>
<feature type="domain" description="ATPase AAA-type core" evidence="1">
    <location>
        <begin position="211"/>
        <end position="355"/>
    </location>
</feature>